<dbReference type="InterPro" id="IPR039919">
    <property type="entry name" value="ARHGEF10/ARHGEF17"/>
</dbReference>
<feature type="compositionally biased region" description="Basic and acidic residues" evidence="3">
    <location>
        <begin position="1850"/>
        <end position="1872"/>
    </location>
</feature>
<keyword evidence="2" id="KW-0175">Coiled coil</keyword>
<protein>
    <submittedName>
        <fullName evidence="4">Uncharacterized protein</fullName>
    </submittedName>
</protein>
<dbReference type="GO" id="GO:0005085">
    <property type="term" value="F:guanyl-nucleotide exchange factor activity"/>
    <property type="evidence" value="ECO:0007669"/>
    <property type="project" value="UniProtKB-KW"/>
</dbReference>
<feature type="region of interest" description="Disordered" evidence="3">
    <location>
        <begin position="666"/>
        <end position="695"/>
    </location>
</feature>
<feature type="region of interest" description="Disordered" evidence="3">
    <location>
        <begin position="241"/>
        <end position="278"/>
    </location>
</feature>
<feature type="compositionally biased region" description="Basic residues" evidence="3">
    <location>
        <begin position="1308"/>
        <end position="1321"/>
    </location>
</feature>
<dbReference type="VEuPathDB" id="VectorBase:MDOMA2_001949"/>
<dbReference type="PANTHER" id="PTHR12877:SF15">
    <property type="entry name" value="RHO GUANINE NUCLEOTIDE EXCHANGE FACTOR 17"/>
    <property type="match status" value="1"/>
</dbReference>
<feature type="compositionally biased region" description="Polar residues" evidence="3">
    <location>
        <begin position="1958"/>
        <end position="1979"/>
    </location>
</feature>
<name>A0A1I8MS00_MUSDO</name>
<feature type="compositionally biased region" description="Basic and acidic residues" evidence="3">
    <location>
        <begin position="1702"/>
        <end position="1714"/>
    </location>
</feature>
<dbReference type="SUPFAM" id="SSF48065">
    <property type="entry name" value="DBL homology domain (DH-domain)"/>
    <property type="match status" value="1"/>
</dbReference>
<feature type="region of interest" description="Disordered" evidence="3">
    <location>
        <begin position="2724"/>
        <end position="2773"/>
    </location>
</feature>
<dbReference type="GO" id="GO:0030036">
    <property type="term" value="P:actin cytoskeleton organization"/>
    <property type="evidence" value="ECO:0007669"/>
    <property type="project" value="TreeGrafter"/>
</dbReference>
<feature type="region of interest" description="Disordered" evidence="3">
    <location>
        <begin position="1"/>
        <end position="45"/>
    </location>
</feature>
<feature type="compositionally biased region" description="Polar residues" evidence="3">
    <location>
        <begin position="819"/>
        <end position="837"/>
    </location>
</feature>
<feature type="region of interest" description="Disordered" evidence="3">
    <location>
        <begin position="723"/>
        <end position="751"/>
    </location>
</feature>
<dbReference type="SUPFAM" id="SSF50998">
    <property type="entry name" value="Quinoprotein alcohol dehydrogenase-like"/>
    <property type="match status" value="1"/>
</dbReference>
<feature type="compositionally biased region" description="Polar residues" evidence="3">
    <location>
        <begin position="2064"/>
        <end position="2088"/>
    </location>
</feature>
<feature type="region of interest" description="Disordered" evidence="3">
    <location>
        <begin position="2848"/>
        <end position="2867"/>
    </location>
</feature>
<feature type="compositionally biased region" description="Polar residues" evidence="3">
    <location>
        <begin position="912"/>
        <end position="921"/>
    </location>
</feature>
<feature type="compositionally biased region" description="Polar residues" evidence="3">
    <location>
        <begin position="2725"/>
        <end position="2736"/>
    </location>
</feature>
<feature type="compositionally biased region" description="Basic and acidic residues" evidence="3">
    <location>
        <begin position="1085"/>
        <end position="1098"/>
    </location>
</feature>
<evidence type="ECO:0000313" key="4">
    <source>
        <dbReference type="EnsemblMetazoa" id="MDOA007873-PA"/>
    </source>
</evidence>
<feature type="region of interest" description="Disordered" evidence="3">
    <location>
        <begin position="293"/>
        <end position="334"/>
    </location>
</feature>
<feature type="coiled-coil region" evidence="2">
    <location>
        <begin position="461"/>
        <end position="488"/>
    </location>
</feature>
<feature type="region of interest" description="Disordered" evidence="3">
    <location>
        <begin position="1631"/>
        <end position="1736"/>
    </location>
</feature>
<feature type="region of interest" description="Disordered" evidence="3">
    <location>
        <begin position="3107"/>
        <end position="3145"/>
    </location>
</feature>
<dbReference type="SMART" id="SM00325">
    <property type="entry name" value="RhoGEF"/>
    <property type="match status" value="1"/>
</dbReference>
<feature type="compositionally biased region" description="Low complexity" evidence="3">
    <location>
        <begin position="2792"/>
        <end position="2807"/>
    </location>
</feature>
<dbReference type="Gene3D" id="1.20.900.10">
    <property type="entry name" value="Dbl homology (DH) domain"/>
    <property type="match status" value="1"/>
</dbReference>
<feature type="coiled-coil region" evidence="2">
    <location>
        <begin position="2467"/>
        <end position="2494"/>
    </location>
</feature>
<feature type="region of interest" description="Disordered" evidence="3">
    <location>
        <begin position="1304"/>
        <end position="1335"/>
    </location>
</feature>
<dbReference type="PANTHER" id="PTHR12877">
    <property type="entry name" value="RHO GUANINE NUCLEOTIDE EXCHANGE FACTOR"/>
    <property type="match status" value="1"/>
</dbReference>
<evidence type="ECO:0000256" key="1">
    <source>
        <dbReference type="ARBA" id="ARBA00022658"/>
    </source>
</evidence>
<dbReference type="Pfam" id="PF19056">
    <property type="entry name" value="WD40_2"/>
    <property type="match status" value="1"/>
</dbReference>
<feature type="compositionally biased region" description="Low complexity" evidence="3">
    <location>
        <begin position="1980"/>
        <end position="1991"/>
    </location>
</feature>
<feature type="region of interest" description="Disordered" evidence="3">
    <location>
        <begin position="817"/>
        <end position="921"/>
    </location>
</feature>
<gene>
    <name evidence="4" type="primary">101893211</name>
</gene>
<sequence length="3185" mass="350883">MPEANPKRNGPNDDHHQQQQLATTVAHTRALHSADSKIPKPKWNRSNSIDVTYIPLNERQNGDLYSNDECLNDHRRSSQNDVSSLKSSTQNCSYCCCSSSSSSSEPRSSCWHLKRRQIIRQSSHASAKNREDYIASRTEIAPLTTPATTTTTTTLSGKKSISLPATPNLSQLRRPILAASNYRLLHDERLQPGVLGDNDDNHMPLTYDQLRATEHQSPVNYPCRFVAAGGAFCNPSPRSLAHGGGGGSSDPHNNSMVVNQAGYYDNGTTTNPAHNNNNNNKAAMCANIVVVPTAPPSNNQTSPSSNRFDATKMRGNFNTKSQNPPPRPHGGGGGSGGFLRCEHCCERKNDGQNELALKHTSSYSAMYQPSDTETVSELSSYRFVTDEDLEIRNSKNYCSPSLDDDAAQRRRVRQTKLSQSLSSSNSVTSPSTSCVKNYDNRSREKNSDYLTNQHHELYTNHNNNNNNNNNYNNKNQNYRETEKREIEREFGCELRRSADEVDSETNNCCYSIDKSHSDKVIYYQAFAVTEPVQIPPSLVKKEQEDLLSSSLPRNYGSDVDGSSFARQLFLRQSLRSSRNPSGPPPVPPKPPTEDSSNESSSSYDPQRFYKKLQRFEKQNTVINQTLSRENLRANAERSLTPERCELLNCFPSYRNRGSLPRDKEVEYQNSHAPPEHFHEPPINGSHLGYPNDPLPSYNPPYTVATPSSPKRTLRYDHHGRLKSSYISQLPVGQQRRNSLETGEHSPIPQRAYSYTPIKLTPTLTRKFTYTPKHTITAELTEVNEDEYEINEKLQKNHENATISSLKKYENHYPLKQHSEVSNPKQSEVLNPQTSEYQKQTREKDITQEENNENLSENQNENRSENTSSPHRPTPLNINPNISQSPISPGQISYENTTSPPASRLLPPKKSHSSPLVLQTPSSPVWLSSETIASQTSSSQRCLDETQSNCSDQTTIFHFEPDNTSPSSSLLYGQHQQQVNGGGHTNNSSGGNNFLKGPLLIRRLPAIQSFGYIPTHSSSLGSANVREYIEKEITMEKRRNTLDRFQRLGFGRKSSPSTTNVSNKNSSATTTPTTAADSCGTSKQRKSSEKTERLRELTELLRVGGDKAGGGSAGRSSSPTPPPVPPPRKQRSSTPSSASTSFDKADASEKSSPSTSLLLAENSASNNNNNNGHSNCLSGSNRCSDNANNNNEPILSFMSTHSDDILLMDQDEPSKTSRPLRHLQKQISMESGVVLEEKGIEQLNVNNAKYSSLSASATPLASPTNLKSNASLSNLEVLLMKRESKSPPPSASGLLECLSEDESATAKASSKRSGLKAGKSKVTRTDSVGPISPKGMPFRSASFSQIDYSAGKYKKSALAALRDRLRRDKTVDGTSPSTSSSIFNSVVDSLTWPRKKLEEKSNDKVEEKESPPQTAEVEAAAAKKEPDWIYIPLKQKPDLSINLCYGQDKSLEDVMESPELIPEEEVFMADTIHELPEDNDKLEAASVITIQASHAKMESLTDTIQSDNDYVIDESQVPVTVEASNLAEAKSDCQDANSTPNSPTTEATPGNDGLAPNLATLMEEQIPLESPPDNFLQTATTCLIPVPVYECAAQEWGLENPPQEWEEVAPEEFIILPEPIEPLATLDQCNIEKPETKTDSETVPTISVRRSSDEMDDTELLRKKEESPDKSSKSDESECQDSKTDMDALNENRSSLDNIPTRHSSDDRRKADMSTRRKGIYIENWHEPSDAPDGTSHKSLALDISIANLNAIKPDSSEDDMMYINSPITDDNKTPASLYSFDLNTPDSEYRHSPVWSKNPMMSSFSCQSSEEKDDPPLASPPVSLSTSHISLPRQHKSFPFLRTDSVSDNESDRTPPPRDRNSPVSGDHDFKRFSKRPLRGPYGQMLEAEMKKPQKKHFEEILEELREDNGSLQPRRQRSTNDDAGGSRGSHNVLPHYSSSMRVRKIGTGNNHNNNNNGTSLPVPQHTRAASTPSQIENISGSRGSASGSKSDALDNDLRLIKPLEKKYQSTLDTTSIGRDDMLLTTTTTAAMVKGDAKSAATTSPTSKSKTSLLQREQKRAASESPTKTSHSKRSQSMSSGEKPSNHLQHVHQQKRSLDVTSTSKQHKAGAGGGGATSTATSTSTPTTAAAAASGGNATQILPTQELLAQLLKGSSEKLLSEQRQQMFADTRTHIVHEIFRNEQSYVESLQTMVNRYLKALKSPEHAGVIEARTVDEIFFMVPDILEIHEKFLAELRNRLDNWDAQQKVGDAFMETFSKLEVLEVYTSFVNNCSRAKNAIRTTKHQRPAFAKFLETTAREHKGKLTLDYLLIKPVQKFPNYELLFQRLIKHTDHDHPDHKHLQDVLKLVHDILVHINCKEREILENGQREATLRELEGVIEGITDLIAPDRQFLLFDLVTMPSGQGARKERGFFLFNDLLVLTSIKKRSGTIRKPNTTTCPGTVASTLDTNKYKFLTKISLDCLEIVKTKDENIKRIMTEIENLAEDCNKLQQISEITSSLKMPHQYLEDVIRELLRDAQRQLSERQTNDAQLNMLELAVNSPNGTQKLSIVFSKSEKRTQWEETFNEAKQKLAATLERHPIPEFLTSIPIRKTRAGLQFTCAAATLSEKRDVWVCNSDGYVGQVCIMSLHPEPNVTSCNGVCNARILCVASVPAYSPHSSSIKSTSSSNDEQSVSSSTTSSTLKQQHQQQHHHHHHQQQQQQQQRSSLPPLSYTQQLLDYRKSISPNYSNPSSLIGTPEKKRDKSQSNSLAGGGSSSSVAASTASGGGAGANNSDIQLDLNLSSSDEEAEAANAAAAASSGVNSSSGGVGNSHGSGICERVPSPAPSTHTTGSTSTASTAIVGSSSTLYHGHQDSNPDESDGNQSTMWIGTEDGCIHVYNSTDNIRIKKNRIKIEHHAAVYSILYLDNRVFVALANGDICVYLRDGAVWNTTSSHCLSIGTVTSPVTKLLNVHGRLWCSIQGIIKVLDIETLAVVNQIQISSDSKPITNMCVSSNYVWISIQNSAHIKCFHSNTHQLITEVNLAQAVNKMLSNCDEIIRQHKAACLRVTSLLSCRDLIWIGTSAGVLLTIPSQGYEKGAPNVVPTGIPHGHTGHVRFLTYVETTGATGSASSGESGKDHETNAGSKSPKPKGESAANSATSTPGNILIISGGDGYEDFRNSGANSLSEIAGREDSTNHLLIWQI</sequence>
<reference evidence="4" key="1">
    <citation type="submission" date="2020-05" db="UniProtKB">
        <authorList>
            <consortium name="EnsemblMetazoa"/>
        </authorList>
    </citation>
    <scope>IDENTIFICATION</scope>
    <source>
        <strain evidence="4">Aabys</strain>
    </source>
</reference>
<feature type="compositionally biased region" description="Polar residues" evidence="3">
    <location>
        <begin position="1533"/>
        <end position="1547"/>
    </location>
</feature>
<dbReference type="Gene3D" id="2.130.10.10">
    <property type="entry name" value="YVTN repeat-like/Quinoprotein amine dehydrogenase"/>
    <property type="match status" value="1"/>
</dbReference>
<feature type="compositionally biased region" description="Low complexity" evidence="3">
    <location>
        <begin position="852"/>
        <end position="868"/>
    </location>
</feature>
<organism evidence="4">
    <name type="scientific">Musca domestica</name>
    <name type="common">House fly</name>
    <dbReference type="NCBI Taxonomy" id="7370"/>
    <lineage>
        <taxon>Eukaryota</taxon>
        <taxon>Metazoa</taxon>
        <taxon>Ecdysozoa</taxon>
        <taxon>Arthropoda</taxon>
        <taxon>Hexapoda</taxon>
        <taxon>Insecta</taxon>
        <taxon>Pterygota</taxon>
        <taxon>Neoptera</taxon>
        <taxon>Endopterygota</taxon>
        <taxon>Diptera</taxon>
        <taxon>Brachycera</taxon>
        <taxon>Muscomorpha</taxon>
        <taxon>Muscoidea</taxon>
        <taxon>Muscidae</taxon>
        <taxon>Musca</taxon>
    </lineage>
</organism>
<keyword evidence="1" id="KW-0344">Guanine-nucleotide releasing factor</keyword>
<dbReference type="EnsemblMetazoa" id="MDOA007873-RA">
    <property type="protein sequence ID" value="MDOA007873-PA"/>
    <property type="gene ID" value="MDOA007873"/>
</dbReference>
<dbReference type="Pfam" id="PF00621">
    <property type="entry name" value="RhoGEF"/>
    <property type="match status" value="1"/>
</dbReference>
<accession>A0A1I8MS00</accession>
<dbReference type="OrthoDB" id="4066896at2759"/>
<dbReference type="PROSITE" id="PS50010">
    <property type="entry name" value="DH_2"/>
    <property type="match status" value="1"/>
</dbReference>
<feature type="compositionally biased region" description="Low complexity" evidence="3">
    <location>
        <begin position="2660"/>
        <end position="2689"/>
    </location>
</feature>
<dbReference type="InterPro" id="IPR000219">
    <property type="entry name" value="DH_dom"/>
</dbReference>
<proteinExistence type="predicted"/>
<dbReference type="InterPro" id="IPR015943">
    <property type="entry name" value="WD40/YVTN_repeat-like_dom_sf"/>
</dbReference>
<dbReference type="InterPro" id="IPR011993">
    <property type="entry name" value="PH-like_dom_sf"/>
</dbReference>
<dbReference type="VEuPathDB" id="VectorBase:MDOA007873"/>
<feature type="region of interest" description="Disordered" evidence="3">
    <location>
        <begin position="2660"/>
        <end position="2709"/>
    </location>
</feature>
<feature type="region of interest" description="Disordered" evidence="3">
    <location>
        <begin position="394"/>
        <end position="443"/>
    </location>
</feature>
<feature type="compositionally biased region" description="Polar residues" evidence="3">
    <location>
        <begin position="1799"/>
        <end position="1808"/>
    </location>
</feature>
<dbReference type="InterPro" id="IPR011047">
    <property type="entry name" value="Quinoprotein_ADH-like_sf"/>
</dbReference>
<feature type="compositionally biased region" description="Low complexity" evidence="3">
    <location>
        <begin position="593"/>
        <end position="602"/>
    </location>
</feature>
<dbReference type="CDD" id="cd00160">
    <property type="entry name" value="RhoGEF"/>
    <property type="match status" value="1"/>
</dbReference>
<feature type="region of interest" description="Disordered" evidence="3">
    <location>
        <begin position="2785"/>
        <end position="2838"/>
    </location>
</feature>
<feature type="region of interest" description="Disordered" evidence="3">
    <location>
        <begin position="1754"/>
        <end position="1993"/>
    </location>
</feature>
<feature type="compositionally biased region" description="Low complexity" evidence="3">
    <location>
        <begin position="2117"/>
        <end position="2136"/>
    </location>
</feature>
<feature type="compositionally biased region" description="Low complexity" evidence="3">
    <location>
        <begin position="2747"/>
        <end position="2765"/>
    </location>
</feature>
<evidence type="ECO:0000256" key="2">
    <source>
        <dbReference type="SAM" id="Coils"/>
    </source>
</evidence>
<feature type="compositionally biased region" description="Polar residues" evidence="3">
    <location>
        <begin position="724"/>
        <end position="736"/>
    </location>
</feature>
<feature type="region of interest" description="Disordered" evidence="3">
    <location>
        <begin position="1045"/>
        <end position="1155"/>
    </location>
</feature>
<feature type="compositionally biased region" description="Low complexity" evidence="3">
    <location>
        <begin position="876"/>
        <end position="888"/>
    </location>
</feature>
<dbReference type="Gene3D" id="2.30.29.30">
    <property type="entry name" value="Pleckstrin-homology domain (PH domain)/Phosphotyrosine-binding domain (PTB)"/>
    <property type="match status" value="1"/>
</dbReference>
<feature type="compositionally biased region" description="Polar residues" evidence="3">
    <location>
        <begin position="1765"/>
        <end position="1786"/>
    </location>
</feature>
<feature type="compositionally biased region" description="Pro residues" evidence="3">
    <location>
        <begin position="581"/>
        <end position="590"/>
    </location>
</feature>
<feature type="compositionally biased region" description="Low complexity" evidence="3">
    <location>
        <begin position="2035"/>
        <end position="2052"/>
    </location>
</feature>
<feature type="compositionally biased region" description="Basic and acidic residues" evidence="3">
    <location>
        <begin position="1888"/>
        <end position="1909"/>
    </location>
</feature>
<feature type="region of interest" description="Disordered" evidence="3">
    <location>
        <begin position="63"/>
        <end position="87"/>
    </location>
</feature>
<feature type="compositionally biased region" description="Polar residues" evidence="3">
    <location>
        <begin position="1053"/>
        <end position="1066"/>
    </location>
</feature>
<feature type="compositionally biased region" description="Low complexity" evidence="3">
    <location>
        <begin position="296"/>
        <end position="306"/>
    </location>
</feature>
<feature type="compositionally biased region" description="Low complexity" evidence="3">
    <location>
        <begin position="266"/>
        <end position="278"/>
    </location>
</feature>
<feature type="compositionally biased region" description="Low complexity" evidence="3">
    <location>
        <begin position="418"/>
        <end position="433"/>
    </location>
</feature>
<dbReference type="eggNOG" id="KOG3522">
    <property type="taxonomic scope" value="Eukaryota"/>
</dbReference>
<dbReference type="InterPro" id="IPR035899">
    <property type="entry name" value="DBL_dom_sf"/>
</dbReference>
<dbReference type="FunFam" id="1.20.900.10:FF:000045">
    <property type="entry name" value="Uncharacterized protein, isoform C"/>
    <property type="match status" value="1"/>
</dbReference>
<dbReference type="SUPFAM" id="SSF50729">
    <property type="entry name" value="PH domain-like"/>
    <property type="match status" value="1"/>
</dbReference>
<feature type="compositionally biased region" description="Polar residues" evidence="3">
    <location>
        <begin position="889"/>
        <end position="900"/>
    </location>
</feature>
<feature type="compositionally biased region" description="Polar residues" evidence="3">
    <location>
        <begin position="1690"/>
        <end position="1701"/>
    </location>
</feature>
<feature type="region of interest" description="Disordered" evidence="3">
    <location>
        <begin position="2035"/>
        <end position="2136"/>
    </location>
</feature>
<feature type="compositionally biased region" description="Basic and acidic residues" evidence="3">
    <location>
        <begin position="1658"/>
        <end position="1685"/>
    </location>
</feature>
<dbReference type="FunFam" id="2.130.10.10:FF:000206">
    <property type="entry name" value="Rho guanine nucleotide exchange factor 17"/>
    <property type="match status" value="1"/>
</dbReference>
<feature type="region of interest" description="Disordered" evidence="3">
    <location>
        <begin position="1528"/>
        <end position="1553"/>
    </location>
</feature>
<feature type="compositionally biased region" description="Low complexity" evidence="3">
    <location>
        <begin position="1131"/>
        <end position="1140"/>
    </location>
</feature>
<feature type="compositionally biased region" description="Polar residues" evidence="3">
    <location>
        <begin position="3136"/>
        <end position="3145"/>
    </location>
</feature>
<dbReference type="STRING" id="7370.A0A1I8MS00"/>
<feature type="region of interest" description="Disordered" evidence="3">
    <location>
        <begin position="574"/>
        <end position="605"/>
    </location>
</feature>
<evidence type="ECO:0000256" key="3">
    <source>
        <dbReference type="SAM" id="MobiDB-lite"/>
    </source>
</evidence>
<feature type="compositionally biased region" description="Low complexity" evidence="3">
    <location>
        <begin position="2827"/>
        <end position="2838"/>
    </location>
</feature>
<dbReference type="Pfam" id="PF19057">
    <property type="entry name" value="PH_19"/>
    <property type="match status" value="1"/>
</dbReference>